<keyword evidence="22" id="KW-1185">Reference proteome</keyword>
<organism evidence="21 22">
    <name type="scientific">Rattus norvegicus</name>
    <name type="common">Rat</name>
    <dbReference type="NCBI Taxonomy" id="10116"/>
    <lineage>
        <taxon>Eukaryota</taxon>
        <taxon>Metazoa</taxon>
        <taxon>Chordata</taxon>
        <taxon>Craniata</taxon>
        <taxon>Vertebrata</taxon>
        <taxon>Euteleostomi</taxon>
        <taxon>Mammalia</taxon>
        <taxon>Eutheria</taxon>
        <taxon>Euarchontoglires</taxon>
        <taxon>Glires</taxon>
        <taxon>Rodentia</taxon>
        <taxon>Myomorpha</taxon>
        <taxon>Muroidea</taxon>
        <taxon>Muridae</taxon>
        <taxon>Murinae</taxon>
        <taxon>Rattus</taxon>
    </lineage>
</organism>
<evidence type="ECO:0000313" key="21">
    <source>
        <dbReference type="Ensembl" id="ENSRNOP00000071952.2"/>
    </source>
</evidence>
<evidence type="ECO:0000256" key="7">
    <source>
        <dbReference type="ARBA" id="ARBA00022792"/>
    </source>
</evidence>
<evidence type="ECO:0000256" key="2">
    <source>
        <dbReference type="ARBA" id="ARBA00007577"/>
    </source>
</evidence>
<dbReference type="RGD" id="1307655">
    <property type="gene designation" value="Abcb8"/>
</dbReference>
<keyword evidence="3" id="KW-0813">Transport</keyword>
<protein>
    <recommendedName>
        <fullName evidence="15">Mitochondrial potassium channel ATP-binding subunit</fullName>
    </recommendedName>
    <alternativeName>
        <fullName evidence="17">ATP-binding cassette sub-family B member 8, mitochondrial</fullName>
    </alternativeName>
    <alternativeName>
        <fullName evidence="16">Mitochondrial sulfonylurea-receptor</fullName>
    </alternativeName>
</protein>
<dbReference type="InterPro" id="IPR039421">
    <property type="entry name" value="Type_1_exporter"/>
</dbReference>
<dbReference type="InterPro" id="IPR003593">
    <property type="entry name" value="AAA+_ATPase"/>
</dbReference>
<keyword evidence="11 18" id="KW-1133">Transmembrane helix</keyword>
<evidence type="ECO:0000256" key="15">
    <source>
        <dbReference type="ARBA" id="ARBA00040439"/>
    </source>
</evidence>
<evidence type="ECO:0000256" key="11">
    <source>
        <dbReference type="ARBA" id="ARBA00022989"/>
    </source>
</evidence>
<comment type="similarity">
    <text evidence="2">Belongs to the ABC transporter superfamily. ABCB family. Multidrug resistance exporter (TC 3.A.1.201) subfamily.</text>
</comment>
<evidence type="ECO:0000256" key="6">
    <source>
        <dbReference type="ARBA" id="ARBA00022741"/>
    </source>
</evidence>
<evidence type="ECO:0000256" key="17">
    <source>
        <dbReference type="ARBA" id="ARBA00042968"/>
    </source>
</evidence>
<dbReference type="PROSITE" id="PS00211">
    <property type="entry name" value="ABC_TRANSPORTER_1"/>
    <property type="match status" value="1"/>
</dbReference>
<dbReference type="GO" id="GO:0016887">
    <property type="term" value="F:ATP hydrolysis activity"/>
    <property type="evidence" value="ECO:0007669"/>
    <property type="project" value="InterPro"/>
</dbReference>
<sequence length="687" mass="74956">MLVHLFRVGIRGGPVPRWSLQSLRFQTFSAARSSDDQFSSCLLRAVAQLRSQLRAHLPRSPPASHRSTSAWCWVGGTLVVPAVLWQHPRFCLIALCEAKGSPPAQPTRARELRFKWKLFWHFLHPHLLALGLAIVLALGAALVNVQIPLLLGQLVEIVAKYTREHVGSFVSESRRLSIQLLLLYGVQGLLTFGYLVLLSHMGERMAMDMRKALFSSLLRQDIAFFDAKKTGQLVSRLTTDVQEFKSSFKLVISQGLRSSTQVIGSLMTLSILSPRLTLMLAVVTPALMGVGTLMGSGLRKLSRQCQEQIARATGVADEALGSVRTVRAFAMEKREEERYQAELESCCCKAEELGRGIALFQGLSNIAFNCMVLGTLFIGGSLVAGQQLKGGDLMSFLVASQTVQRSMASLSVLFGQVVRGLSAGARVFEYMSLSPVIPLTGGYSIPSKDLRGSITFQNVSFRSALVGKTTVASLLERFYDPTAGVVTLDGHDLRTLDPSWLRGQVIGFISQEPVLFATTIMENIRFGKLDASDEEVYTAARKANAHEFISSFPDGYSTVVGERGTTLSGGQKQRLAIARALIKRPTVLILDEATSALDAESERIVQEALDRASAGRTVLVIAHRLSTVRAAHSIIVMANGQVCEAGTHEELLQKGGLYAELIRRQALDASLPSAPPAEKPEDHRSCQ</sequence>
<keyword evidence="9" id="KW-0809">Transit peptide</keyword>
<evidence type="ECO:0000259" key="19">
    <source>
        <dbReference type="PROSITE" id="PS50893"/>
    </source>
</evidence>
<keyword evidence="12" id="KW-0406">Ion transport</keyword>
<evidence type="ECO:0000256" key="16">
    <source>
        <dbReference type="ARBA" id="ARBA00041416"/>
    </source>
</evidence>
<feature type="domain" description="ABC transmembrane type-1" evidence="20">
    <location>
        <begin position="132"/>
        <end position="419"/>
    </location>
</feature>
<dbReference type="Proteomes" id="UP000002494">
    <property type="component" value="Chromosome 4"/>
</dbReference>
<evidence type="ECO:0000256" key="1">
    <source>
        <dbReference type="ARBA" id="ARBA00004448"/>
    </source>
</evidence>
<dbReference type="FunFam" id="1.20.1560.10:FF:000016">
    <property type="entry name" value="ATP-binding cassette sub-family B member 8, mitochondrial"/>
    <property type="match status" value="1"/>
</dbReference>
<evidence type="ECO:0000256" key="18">
    <source>
        <dbReference type="SAM" id="Phobius"/>
    </source>
</evidence>
<dbReference type="PANTHER" id="PTHR43394">
    <property type="entry name" value="ATP-DEPENDENT PERMEASE MDL1, MITOCHONDRIAL"/>
    <property type="match status" value="1"/>
</dbReference>
<dbReference type="SMART" id="SM00382">
    <property type="entry name" value="AAA"/>
    <property type="match status" value="1"/>
</dbReference>
<dbReference type="PROSITE" id="PS50929">
    <property type="entry name" value="ABC_TM1F"/>
    <property type="match status" value="1"/>
</dbReference>
<evidence type="ECO:0000313" key="23">
    <source>
        <dbReference type="RGD" id="1307655"/>
    </source>
</evidence>
<evidence type="ECO:0007829" key="24">
    <source>
        <dbReference type="PeptideAtlas" id="A0A8L2R531"/>
    </source>
</evidence>
<keyword evidence="6" id="KW-0547">Nucleotide-binding</keyword>
<dbReference type="SUPFAM" id="SSF52540">
    <property type="entry name" value="P-loop containing nucleoside triphosphate hydrolases"/>
    <property type="match status" value="1"/>
</dbReference>
<evidence type="ECO:0000256" key="4">
    <source>
        <dbReference type="ARBA" id="ARBA00022538"/>
    </source>
</evidence>
<reference evidence="21" key="2">
    <citation type="submission" date="2025-08" db="UniProtKB">
        <authorList>
            <consortium name="Ensembl"/>
        </authorList>
    </citation>
    <scope>IDENTIFICATION</scope>
    <source>
        <strain evidence="21">Brown Norway</strain>
    </source>
</reference>
<dbReference type="GO" id="GO:0005524">
    <property type="term" value="F:ATP binding"/>
    <property type="evidence" value="ECO:0007669"/>
    <property type="project" value="UniProtKB-KW"/>
</dbReference>
<feature type="transmembrane region" description="Helical" evidence="18">
    <location>
        <begin position="181"/>
        <end position="201"/>
    </location>
</feature>
<dbReference type="Pfam" id="PF00664">
    <property type="entry name" value="ABC_membrane"/>
    <property type="match status" value="1"/>
</dbReference>
<dbReference type="Ensembl" id="ENSRNOT00000089817.3">
    <property type="protein sequence ID" value="ENSRNOP00000071952.2"/>
    <property type="gene ID" value="ENSRNOG00000008557.8"/>
</dbReference>
<dbReference type="Gene3D" id="3.40.50.300">
    <property type="entry name" value="P-loop containing nucleotide triphosphate hydrolases"/>
    <property type="match status" value="1"/>
</dbReference>
<dbReference type="PROSITE" id="PS50893">
    <property type="entry name" value="ABC_TRANSPORTER_2"/>
    <property type="match status" value="1"/>
</dbReference>
<keyword evidence="24" id="KW-1267">Proteomics identification</keyword>
<dbReference type="InterPro" id="IPR003439">
    <property type="entry name" value="ABC_transporter-like_ATP-bd"/>
</dbReference>
<dbReference type="InterPro" id="IPR027417">
    <property type="entry name" value="P-loop_NTPase"/>
</dbReference>
<dbReference type="CDD" id="cd03249">
    <property type="entry name" value="ABC_MTABC3_MDL1_MDL2"/>
    <property type="match status" value="1"/>
</dbReference>
<dbReference type="InterPro" id="IPR017871">
    <property type="entry name" value="ABC_transporter-like_CS"/>
</dbReference>
<feature type="transmembrane region" description="Helical" evidence="18">
    <location>
        <begin position="276"/>
        <end position="298"/>
    </location>
</feature>
<evidence type="ECO:0000259" key="20">
    <source>
        <dbReference type="PROSITE" id="PS50929"/>
    </source>
</evidence>
<dbReference type="GO" id="GO:0006813">
    <property type="term" value="P:potassium ion transport"/>
    <property type="evidence" value="ECO:0007669"/>
    <property type="project" value="UniProtKB-KW"/>
</dbReference>
<feature type="domain" description="ABC transporter" evidence="19">
    <location>
        <begin position="398"/>
        <end position="664"/>
    </location>
</feature>
<dbReference type="GeneTree" id="ENSGT00940000159126"/>
<dbReference type="PANTHER" id="PTHR43394:SF17">
    <property type="entry name" value="MITOCHONDRIAL POTASSIUM CHANNEL ATP-BINDING SUBUNIT"/>
    <property type="match status" value="1"/>
</dbReference>
<evidence type="ECO:0000256" key="10">
    <source>
        <dbReference type="ARBA" id="ARBA00022958"/>
    </source>
</evidence>
<gene>
    <name evidence="21 23" type="primary">Abcb8</name>
</gene>
<keyword evidence="5 18" id="KW-0812">Transmembrane</keyword>
<comment type="subcellular location">
    <subcellularLocation>
        <location evidence="1">Mitochondrion inner membrane</location>
        <topology evidence="1">Multi-pass membrane protein</topology>
    </subcellularLocation>
</comment>
<keyword evidence="10" id="KW-0630">Potassium</keyword>
<evidence type="ECO:0000313" key="22">
    <source>
        <dbReference type="Proteomes" id="UP000002494"/>
    </source>
</evidence>
<dbReference type="InterPro" id="IPR036640">
    <property type="entry name" value="ABC1_TM_sf"/>
</dbReference>
<dbReference type="Pfam" id="PF00005">
    <property type="entry name" value="ABC_tran"/>
    <property type="match status" value="1"/>
</dbReference>
<dbReference type="AlphaFoldDB" id="A0A8L2R531"/>
<keyword evidence="13" id="KW-0496">Mitochondrion</keyword>
<keyword evidence="7" id="KW-0999">Mitochondrion inner membrane</keyword>
<reference evidence="21" key="1">
    <citation type="submission" date="2024-01" db="EMBL/GenBank/DDBJ databases">
        <title>GRCr8: a new rat reference genome assembly contstructed from accurate long reads and long range scaffolding.</title>
        <authorList>
            <person name="Doris P.A."/>
            <person name="Kalbfleisch T."/>
            <person name="Li K."/>
            <person name="Howe K."/>
            <person name="Wood J."/>
        </authorList>
    </citation>
    <scope>NUCLEOTIDE SEQUENCE [LARGE SCALE GENOMIC DNA]</scope>
    <source>
        <strain evidence="21">Brown Norway</strain>
    </source>
</reference>
<accession>A0A8L2R531</accession>
<name>A0A8L2R531_RAT</name>
<keyword evidence="4" id="KW-0633">Potassium transport</keyword>
<evidence type="ECO:0000256" key="14">
    <source>
        <dbReference type="ARBA" id="ARBA00023136"/>
    </source>
</evidence>
<evidence type="ECO:0000256" key="13">
    <source>
        <dbReference type="ARBA" id="ARBA00023128"/>
    </source>
</evidence>
<evidence type="ECO:0000256" key="9">
    <source>
        <dbReference type="ARBA" id="ARBA00022946"/>
    </source>
</evidence>
<dbReference type="GO" id="GO:0140359">
    <property type="term" value="F:ABC-type transporter activity"/>
    <property type="evidence" value="ECO:0007669"/>
    <property type="project" value="InterPro"/>
</dbReference>
<dbReference type="FunFam" id="3.40.50.300:FF:000403">
    <property type="entry name" value="ATP-binding cassette sub-family B member 8, mitochondrial"/>
    <property type="match status" value="1"/>
</dbReference>
<dbReference type="SUPFAM" id="SSF90123">
    <property type="entry name" value="ABC transporter transmembrane region"/>
    <property type="match status" value="1"/>
</dbReference>
<dbReference type="GO" id="GO:0005743">
    <property type="term" value="C:mitochondrial inner membrane"/>
    <property type="evidence" value="ECO:0007669"/>
    <property type="project" value="UniProtKB-SubCell"/>
</dbReference>
<keyword evidence="8" id="KW-0067">ATP-binding</keyword>
<dbReference type="Gene3D" id="1.20.1560.10">
    <property type="entry name" value="ABC transporter type 1, transmembrane domain"/>
    <property type="match status" value="1"/>
</dbReference>
<evidence type="ECO:0000256" key="12">
    <source>
        <dbReference type="ARBA" id="ARBA00023065"/>
    </source>
</evidence>
<evidence type="ECO:0000256" key="5">
    <source>
        <dbReference type="ARBA" id="ARBA00022692"/>
    </source>
</evidence>
<reference evidence="21" key="3">
    <citation type="submission" date="2025-09" db="UniProtKB">
        <authorList>
            <consortium name="Ensembl"/>
        </authorList>
    </citation>
    <scope>IDENTIFICATION</scope>
    <source>
        <strain evidence="21">Brown Norway</strain>
    </source>
</reference>
<feature type="transmembrane region" description="Helical" evidence="18">
    <location>
        <begin position="118"/>
        <end position="143"/>
    </location>
</feature>
<keyword evidence="14 18" id="KW-0472">Membrane</keyword>
<evidence type="ECO:0000256" key="3">
    <source>
        <dbReference type="ARBA" id="ARBA00022448"/>
    </source>
</evidence>
<dbReference type="InterPro" id="IPR011527">
    <property type="entry name" value="ABC1_TM_dom"/>
</dbReference>
<proteinExistence type="evidence at protein level"/>
<evidence type="ECO:0000256" key="8">
    <source>
        <dbReference type="ARBA" id="ARBA00022840"/>
    </source>
</evidence>
<dbReference type="CDD" id="cd18574">
    <property type="entry name" value="ABC_6TM_ABCB8_like"/>
    <property type="match status" value="1"/>
</dbReference>